<evidence type="ECO:0000313" key="2">
    <source>
        <dbReference type="Proteomes" id="UP001317705"/>
    </source>
</evidence>
<dbReference type="EMBL" id="AP027151">
    <property type="protein sequence ID" value="BDV41899.1"/>
    <property type="molecule type" value="Genomic_DNA"/>
</dbReference>
<name>A0ABN6VNR3_9BACT</name>
<proteinExistence type="predicted"/>
<accession>A0ABN6VNR3</accession>
<organism evidence="1 2">
    <name type="scientific">Geotalea uraniireducens</name>
    <dbReference type="NCBI Taxonomy" id="351604"/>
    <lineage>
        <taxon>Bacteria</taxon>
        <taxon>Pseudomonadati</taxon>
        <taxon>Thermodesulfobacteriota</taxon>
        <taxon>Desulfuromonadia</taxon>
        <taxon>Geobacterales</taxon>
        <taxon>Geobacteraceae</taxon>
        <taxon>Geotalea</taxon>
    </lineage>
</organism>
<dbReference type="Proteomes" id="UP001317705">
    <property type="component" value="Chromosome"/>
</dbReference>
<reference evidence="1 2" key="1">
    <citation type="submission" date="2022-12" db="EMBL/GenBank/DDBJ databases">
        <title>Polyphasic characterization of Geotalea uranireducens NIT-SL11 newly isolated from a complex of sewage sludge and microbially reduced graphene oxide.</title>
        <authorList>
            <person name="Xie L."/>
            <person name="Yoshida N."/>
            <person name="Meng L."/>
        </authorList>
    </citation>
    <scope>NUCLEOTIDE SEQUENCE [LARGE SCALE GENOMIC DNA]</scope>
    <source>
        <strain evidence="1 2">NIT-SL11</strain>
    </source>
</reference>
<evidence type="ECO:0000313" key="1">
    <source>
        <dbReference type="EMBL" id="BDV41899.1"/>
    </source>
</evidence>
<keyword evidence="2" id="KW-1185">Reference proteome</keyword>
<gene>
    <name evidence="1" type="ORF">GURASL_08220</name>
</gene>
<dbReference type="RefSeq" id="WP_282002033.1">
    <property type="nucleotide sequence ID" value="NZ_AP027151.1"/>
</dbReference>
<protein>
    <submittedName>
        <fullName evidence="1">Uncharacterized protein</fullName>
    </submittedName>
</protein>
<sequence length="228" mass="25183">MADLGQLLGTILGSLAHARRLADEETAAIAEYYRSNPLLEGMSLPRIRVPELTIDLPMLIEAHQEGEPNILQEDAVIRAAIVDELKKAAQREGFRLSQTVQKQFDEEVKIELAKVRSDGGERGYPREMIVRAVDSAFARTMSEEKHERLLPAQLRRIGADLRQRAGDIALKKVGIPPKISASIVTAEVKEGAAAGNVTRLRIVLKEEGMEWSVGENQDGTVSRKLTPE</sequence>